<keyword evidence="2 4" id="KW-0238">DNA-binding</keyword>
<dbReference type="EMBL" id="QQBC01000005">
    <property type="protein sequence ID" value="RDI65811.1"/>
    <property type="molecule type" value="Genomic_DNA"/>
</dbReference>
<dbReference type="GO" id="GO:0000976">
    <property type="term" value="F:transcription cis-regulatory region binding"/>
    <property type="evidence" value="ECO:0007669"/>
    <property type="project" value="TreeGrafter"/>
</dbReference>
<comment type="caution">
    <text evidence="6">The sequence shown here is derived from an EMBL/GenBank/DDBJ whole genome shotgun (WGS) entry which is preliminary data.</text>
</comment>
<evidence type="ECO:0000256" key="2">
    <source>
        <dbReference type="ARBA" id="ARBA00023125"/>
    </source>
</evidence>
<protein>
    <submittedName>
        <fullName evidence="6">TetR family transcriptional regulator</fullName>
    </submittedName>
</protein>
<proteinExistence type="predicted"/>
<dbReference type="Proteomes" id="UP000254869">
    <property type="component" value="Unassembled WGS sequence"/>
</dbReference>
<dbReference type="STRING" id="1210086.GCA_001613105_04176"/>
<name>A0A370I6T0_9NOCA</name>
<evidence type="ECO:0000256" key="1">
    <source>
        <dbReference type="ARBA" id="ARBA00023015"/>
    </source>
</evidence>
<dbReference type="InterPro" id="IPR001647">
    <property type="entry name" value="HTH_TetR"/>
</dbReference>
<accession>A0A370I6T0</accession>
<evidence type="ECO:0000313" key="7">
    <source>
        <dbReference type="Proteomes" id="UP000254869"/>
    </source>
</evidence>
<dbReference type="RefSeq" id="WP_068000097.1">
    <property type="nucleotide sequence ID" value="NZ_QQBC01000005.1"/>
</dbReference>
<evidence type="ECO:0000259" key="5">
    <source>
        <dbReference type="PROSITE" id="PS50977"/>
    </source>
</evidence>
<dbReference type="GO" id="GO:0003700">
    <property type="term" value="F:DNA-binding transcription factor activity"/>
    <property type="evidence" value="ECO:0007669"/>
    <property type="project" value="TreeGrafter"/>
</dbReference>
<reference evidence="6 7" key="1">
    <citation type="submission" date="2018-07" db="EMBL/GenBank/DDBJ databases">
        <title>Genomic Encyclopedia of Type Strains, Phase IV (KMG-IV): sequencing the most valuable type-strain genomes for metagenomic binning, comparative biology and taxonomic classification.</title>
        <authorList>
            <person name="Goeker M."/>
        </authorList>
    </citation>
    <scope>NUCLEOTIDE SEQUENCE [LARGE SCALE GENOMIC DNA]</scope>
    <source>
        <strain evidence="6 7">DSM 44290</strain>
    </source>
</reference>
<dbReference type="InterPro" id="IPR050109">
    <property type="entry name" value="HTH-type_TetR-like_transc_reg"/>
</dbReference>
<sequence length="205" mass="21765">MSVRSTSGTVTAGGGTKDAIREAAVKLFSHKGFDQTSLREVADAVGITKASLYYHYASKLDLLLAIIEPIFDDLKAAVDAAELTPHGPEGVREVLTRQIHTLLRHRTAGAMCMRDSVAIVNAIGNRFPDMVDMHRRLCGWVAGPNASDEALLRASAALEVLGGVLWSKELVPSAGDELIERVLLDSALGVLALGNEVGSARAHLG</sequence>
<dbReference type="InterPro" id="IPR009057">
    <property type="entry name" value="Homeodomain-like_sf"/>
</dbReference>
<dbReference type="PANTHER" id="PTHR30055">
    <property type="entry name" value="HTH-TYPE TRANSCRIPTIONAL REGULATOR RUTR"/>
    <property type="match status" value="1"/>
</dbReference>
<dbReference type="Gene3D" id="1.10.357.10">
    <property type="entry name" value="Tetracycline Repressor, domain 2"/>
    <property type="match status" value="1"/>
</dbReference>
<evidence type="ECO:0000313" key="6">
    <source>
        <dbReference type="EMBL" id="RDI65811.1"/>
    </source>
</evidence>
<keyword evidence="3" id="KW-0804">Transcription</keyword>
<dbReference type="Pfam" id="PF00440">
    <property type="entry name" value="TetR_N"/>
    <property type="match status" value="1"/>
</dbReference>
<evidence type="ECO:0000256" key="3">
    <source>
        <dbReference type="ARBA" id="ARBA00023163"/>
    </source>
</evidence>
<dbReference type="AlphaFoldDB" id="A0A370I6T0"/>
<gene>
    <name evidence="6" type="ORF">DFR76_105127</name>
</gene>
<dbReference type="PRINTS" id="PR00455">
    <property type="entry name" value="HTHTETR"/>
</dbReference>
<feature type="DNA-binding region" description="H-T-H motif" evidence="4">
    <location>
        <begin position="37"/>
        <end position="56"/>
    </location>
</feature>
<dbReference type="PROSITE" id="PS50977">
    <property type="entry name" value="HTH_TETR_2"/>
    <property type="match status" value="1"/>
</dbReference>
<keyword evidence="1" id="KW-0805">Transcription regulation</keyword>
<evidence type="ECO:0000256" key="4">
    <source>
        <dbReference type="PROSITE-ProRule" id="PRU00335"/>
    </source>
</evidence>
<feature type="domain" description="HTH tetR-type" evidence="5">
    <location>
        <begin position="14"/>
        <end position="74"/>
    </location>
</feature>
<organism evidence="6 7">
    <name type="scientific">Nocardia pseudobrasiliensis</name>
    <dbReference type="NCBI Taxonomy" id="45979"/>
    <lineage>
        <taxon>Bacteria</taxon>
        <taxon>Bacillati</taxon>
        <taxon>Actinomycetota</taxon>
        <taxon>Actinomycetes</taxon>
        <taxon>Mycobacteriales</taxon>
        <taxon>Nocardiaceae</taxon>
        <taxon>Nocardia</taxon>
    </lineage>
</organism>
<dbReference type="SUPFAM" id="SSF46689">
    <property type="entry name" value="Homeodomain-like"/>
    <property type="match status" value="1"/>
</dbReference>
<keyword evidence="7" id="KW-1185">Reference proteome</keyword>
<dbReference type="PANTHER" id="PTHR30055:SF234">
    <property type="entry name" value="HTH-TYPE TRANSCRIPTIONAL REGULATOR BETI"/>
    <property type="match status" value="1"/>
</dbReference>